<accession>A0A7W7B0X2</accession>
<evidence type="ECO:0000313" key="2">
    <source>
        <dbReference type="Proteomes" id="UP000566324"/>
    </source>
</evidence>
<name>A0A7W7B0X2_9SPHN</name>
<keyword evidence="2" id="KW-1185">Reference proteome</keyword>
<sequence>MNAKTQRDPLVVVVTGASRGLGRGIARAFGSKCATVFLTGRSIEGGLQEAAAEVTANGGKGIAVACDHGDDASVAKLFDTVRTTSSRIDILVNNAAAVYADDLTAPGGFWEKPLRLVDMIDVGLRSNYVASYHAVPLMLAAGKGLIASISFYGAVSYFHGPAYGAAKAGTDKMMADMAIDLGPHGVHAVSLWPGFIRTEMIAAIAEEDIPPDMVGFWPLFETPEFTGMVIDALYSDPKLSDYSGQTLIGAELGQRYGIVDLDGKTPIAFRDTMGSPAPAFVPAASAA</sequence>
<dbReference type="Gene3D" id="3.40.50.720">
    <property type="entry name" value="NAD(P)-binding Rossmann-like Domain"/>
    <property type="match status" value="1"/>
</dbReference>
<dbReference type="InterPro" id="IPR002347">
    <property type="entry name" value="SDR_fam"/>
</dbReference>
<dbReference type="PANTHER" id="PTHR44147">
    <property type="entry name" value="DEHYDROGENASE/REDUCTASE SDR FAMILY MEMBER 1"/>
    <property type="match status" value="1"/>
</dbReference>
<dbReference type="Pfam" id="PF00106">
    <property type="entry name" value="adh_short"/>
    <property type="match status" value="1"/>
</dbReference>
<gene>
    <name evidence="1" type="ORF">GGQ98_001623</name>
</gene>
<dbReference type="PRINTS" id="PR00081">
    <property type="entry name" value="GDHRDH"/>
</dbReference>
<reference evidence="1 2" key="1">
    <citation type="submission" date="2020-08" db="EMBL/GenBank/DDBJ databases">
        <title>Genomic Encyclopedia of Type Strains, Phase IV (KMG-IV): sequencing the most valuable type-strain genomes for metagenomic binning, comparative biology and taxonomic classification.</title>
        <authorList>
            <person name="Goeker M."/>
        </authorList>
    </citation>
    <scope>NUCLEOTIDE SEQUENCE [LARGE SCALE GENOMIC DNA]</scope>
    <source>
        <strain evidence="1 2">DSM 17328</strain>
    </source>
</reference>
<dbReference type="Proteomes" id="UP000566324">
    <property type="component" value="Unassembled WGS sequence"/>
</dbReference>
<dbReference type="EMBL" id="JACHNZ010000015">
    <property type="protein sequence ID" value="MBB4632006.1"/>
    <property type="molecule type" value="Genomic_DNA"/>
</dbReference>
<dbReference type="SUPFAM" id="SSF51735">
    <property type="entry name" value="NAD(P)-binding Rossmann-fold domains"/>
    <property type="match status" value="1"/>
</dbReference>
<proteinExistence type="predicted"/>
<dbReference type="PANTHER" id="PTHR44147:SF2">
    <property type="entry name" value="DEHYDROGENASE_REDUCTASE SDR FAMILY MEMBER 1"/>
    <property type="match status" value="1"/>
</dbReference>
<comment type="caution">
    <text evidence="1">The sequence shown here is derived from an EMBL/GenBank/DDBJ whole genome shotgun (WGS) entry which is preliminary data.</text>
</comment>
<dbReference type="InterPro" id="IPR036291">
    <property type="entry name" value="NAD(P)-bd_dom_sf"/>
</dbReference>
<dbReference type="AlphaFoldDB" id="A0A7W7B0X2"/>
<protein>
    <submittedName>
        <fullName evidence="1">NAD(P)-dependent dehydrogenase (Short-subunit alcohol dehydrogenase family)</fullName>
    </submittedName>
</protein>
<evidence type="ECO:0000313" key="1">
    <source>
        <dbReference type="EMBL" id="MBB4632006.1"/>
    </source>
</evidence>
<organism evidence="1 2">
    <name type="scientific">Sphingosinicella soli</name>
    <dbReference type="NCBI Taxonomy" id="333708"/>
    <lineage>
        <taxon>Bacteria</taxon>
        <taxon>Pseudomonadati</taxon>
        <taxon>Pseudomonadota</taxon>
        <taxon>Alphaproteobacteria</taxon>
        <taxon>Sphingomonadales</taxon>
        <taxon>Sphingosinicellaceae</taxon>
        <taxon>Sphingosinicella</taxon>
    </lineage>
</organism>
<dbReference type="RefSeq" id="WP_184067732.1">
    <property type="nucleotide sequence ID" value="NZ_JACHNZ010000015.1"/>
</dbReference>